<dbReference type="GO" id="GO:0046930">
    <property type="term" value="C:pore complex"/>
    <property type="evidence" value="ECO:0007669"/>
    <property type="project" value="UniProtKB-KW"/>
</dbReference>
<evidence type="ECO:0000256" key="4">
    <source>
        <dbReference type="ARBA" id="ARBA00022452"/>
    </source>
</evidence>
<comment type="subcellular location">
    <subcellularLocation>
        <location evidence="1">Cell outer membrane</location>
        <topology evidence="1">Multi-pass membrane protein</topology>
    </subcellularLocation>
</comment>
<dbReference type="RefSeq" id="WP_074983628.1">
    <property type="nucleotide sequence ID" value="NZ_CADFGN010000008.1"/>
</dbReference>
<dbReference type="Proteomes" id="UP000183529">
    <property type="component" value="Unassembled WGS sequence"/>
</dbReference>
<keyword evidence="10" id="KW-0998">Cell outer membrane</keyword>
<dbReference type="InterPro" id="IPR050298">
    <property type="entry name" value="Gram-neg_bact_OMP"/>
</dbReference>
<feature type="signal peptide" evidence="11">
    <location>
        <begin position="1"/>
        <end position="23"/>
    </location>
</feature>
<comment type="caution">
    <text evidence="14">The sequence shown here is derived from an EMBL/GenBank/DDBJ whole genome shotgun (WGS) entry which is preliminary data.</text>
</comment>
<keyword evidence="4" id="KW-1134">Transmembrane beta strand</keyword>
<dbReference type="EMBL" id="QJJV01000007">
    <property type="protein sequence ID" value="PXX16908.1"/>
    <property type="molecule type" value="Genomic_DNA"/>
</dbReference>
<dbReference type="PANTHER" id="PTHR34501">
    <property type="entry name" value="PROTEIN YDDL-RELATED"/>
    <property type="match status" value="1"/>
</dbReference>
<evidence type="ECO:0000313" key="15">
    <source>
        <dbReference type="Proteomes" id="UP000183529"/>
    </source>
</evidence>
<name>A0AAQ1GFR9_9BURK</name>
<evidence type="ECO:0000256" key="8">
    <source>
        <dbReference type="ARBA" id="ARBA00023114"/>
    </source>
</evidence>
<comment type="subunit">
    <text evidence="2">Homotrimer.</text>
</comment>
<dbReference type="InterPro" id="IPR033900">
    <property type="entry name" value="Gram_neg_porin_domain"/>
</dbReference>
<keyword evidence="9" id="KW-0472">Membrane</keyword>
<evidence type="ECO:0000256" key="1">
    <source>
        <dbReference type="ARBA" id="ARBA00004571"/>
    </source>
</evidence>
<dbReference type="InterPro" id="IPR023614">
    <property type="entry name" value="Porin_dom_sf"/>
</dbReference>
<evidence type="ECO:0000256" key="2">
    <source>
        <dbReference type="ARBA" id="ARBA00011233"/>
    </source>
</evidence>
<evidence type="ECO:0000256" key="3">
    <source>
        <dbReference type="ARBA" id="ARBA00022448"/>
    </source>
</evidence>
<dbReference type="Gene3D" id="2.40.160.10">
    <property type="entry name" value="Porin"/>
    <property type="match status" value="1"/>
</dbReference>
<evidence type="ECO:0000313" key="13">
    <source>
        <dbReference type="EMBL" id="PXX16908.1"/>
    </source>
</evidence>
<evidence type="ECO:0000256" key="10">
    <source>
        <dbReference type="ARBA" id="ARBA00023237"/>
    </source>
</evidence>
<dbReference type="GO" id="GO:0015288">
    <property type="term" value="F:porin activity"/>
    <property type="evidence" value="ECO:0007669"/>
    <property type="project" value="UniProtKB-KW"/>
</dbReference>
<reference evidence="13 16" key="2">
    <citation type="submission" date="2018-05" db="EMBL/GenBank/DDBJ databases">
        <title>Genomic Encyclopedia of Type Strains, Phase IV (KMG-V): Genome sequencing to study the core and pangenomes of soil and plant-associated prokaryotes.</title>
        <authorList>
            <person name="Whitman W."/>
        </authorList>
    </citation>
    <scope>NUCLEOTIDE SEQUENCE [LARGE SCALE GENOMIC DNA]</scope>
    <source>
        <strain evidence="13 16">SIr-6563</strain>
    </source>
</reference>
<evidence type="ECO:0000256" key="11">
    <source>
        <dbReference type="SAM" id="SignalP"/>
    </source>
</evidence>
<evidence type="ECO:0000313" key="14">
    <source>
        <dbReference type="EMBL" id="SEJ69065.1"/>
    </source>
</evidence>
<evidence type="ECO:0000256" key="5">
    <source>
        <dbReference type="ARBA" id="ARBA00022692"/>
    </source>
</evidence>
<gene>
    <name evidence="13" type="ORF">C7400_107117</name>
    <name evidence="14" type="ORF">SAMN05216550_107198</name>
</gene>
<organism evidence="14 15">
    <name type="scientific">Paraburkholderia tropica</name>
    <dbReference type="NCBI Taxonomy" id="92647"/>
    <lineage>
        <taxon>Bacteria</taxon>
        <taxon>Pseudomonadati</taxon>
        <taxon>Pseudomonadota</taxon>
        <taxon>Betaproteobacteria</taxon>
        <taxon>Burkholderiales</taxon>
        <taxon>Burkholderiaceae</taxon>
        <taxon>Paraburkholderia</taxon>
    </lineage>
</organism>
<protein>
    <submittedName>
        <fullName evidence="13 14">Porin</fullName>
    </submittedName>
</protein>
<keyword evidence="5" id="KW-0812">Transmembrane</keyword>
<dbReference type="PANTHER" id="PTHR34501:SF9">
    <property type="entry name" value="MAJOR OUTER MEMBRANE PROTEIN P.IA"/>
    <property type="match status" value="1"/>
</dbReference>
<reference evidence="14 15" key="1">
    <citation type="submission" date="2016-10" db="EMBL/GenBank/DDBJ databases">
        <authorList>
            <person name="Varghese N."/>
            <person name="Submissions S."/>
        </authorList>
    </citation>
    <scope>NUCLEOTIDE SEQUENCE [LARGE SCALE GENOMIC DNA]</scope>
    <source>
        <strain evidence="14 15">LMG 22274</strain>
    </source>
</reference>
<feature type="domain" description="Porin" evidence="12">
    <location>
        <begin position="12"/>
        <end position="329"/>
    </location>
</feature>
<dbReference type="SUPFAM" id="SSF56935">
    <property type="entry name" value="Porins"/>
    <property type="match status" value="1"/>
</dbReference>
<proteinExistence type="predicted"/>
<dbReference type="GeneID" id="61306885"/>
<keyword evidence="6 11" id="KW-0732">Signal</keyword>
<keyword evidence="3" id="KW-0813">Transport</keyword>
<keyword evidence="7" id="KW-0406">Ion transport</keyword>
<sequence>MTRIVLSAALVAAGVLTASVAHAQSSVTLWGQMDVGINYVSNQGGTRNFMMDDGVNGPDLLGLRGVEDLGGGTKAIFELVDQFSVDTGEFTADQSLFSRTSLVGLQNDRFGKLTVGNQYEFMTDTLFFNGDDPSELSGHFYDFRAGPFQKLDLPGNPTGSFDWDMMSGGTPVTNSVKYVSPRFGGFNFGAMYAFGNVAGSVGAGNAQSFSLSYKAASFGADAAYTNIKTYTAGSPQISVRRWGAGAHYDFGNWRTNALFTTVHNSENGGSVWEVTAGAEYHFTSAFKMGASYMYMKGNQTVDNNHANQLSGIAEYSLSKNTSVYAMALYQIANKGAQAQLSGQNTTEDASSSNVQTVARIGIRHRF</sequence>
<keyword evidence="8" id="KW-0626">Porin</keyword>
<dbReference type="GO" id="GO:0009279">
    <property type="term" value="C:cell outer membrane"/>
    <property type="evidence" value="ECO:0007669"/>
    <property type="project" value="UniProtKB-SubCell"/>
</dbReference>
<keyword evidence="16" id="KW-1185">Reference proteome</keyword>
<evidence type="ECO:0000259" key="12">
    <source>
        <dbReference type="Pfam" id="PF13609"/>
    </source>
</evidence>
<evidence type="ECO:0000313" key="16">
    <source>
        <dbReference type="Proteomes" id="UP000247515"/>
    </source>
</evidence>
<dbReference type="CDD" id="cd00342">
    <property type="entry name" value="gram_neg_porins"/>
    <property type="match status" value="1"/>
</dbReference>
<dbReference type="AlphaFoldDB" id="A0AAQ1GFR9"/>
<evidence type="ECO:0000256" key="7">
    <source>
        <dbReference type="ARBA" id="ARBA00023065"/>
    </source>
</evidence>
<dbReference type="GO" id="GO:0006811">
    <property type="term" value="P:monoatomic ion transport"/>
    <property type="evidence" value="ECO:0007669"/>
    <property type="project" value="UniProtKB-KW"/>
</dbReference>
<dbReference type="Proteomes" id="UP000247515">
    <property type="component" value="Unassembled WGS sequence"/>
</dbReference>
<accession>A0AAQ1GFR9</accession>
<feature type="chain" id="PRO_5042902134" evidence="11">
    <location>
        <begin position="24"/>
        <end position="366"/>
    </location>
</feature>
<evidence type="ECO:0000256" key="6">
    <source>
        <dbReference type="ARBA" id="ARBA00022729"/>
    </source>
</evidence>
<evidence type="ECO:0000256" key="9">
    <source>
        <dbReference type="ARBA" id="ARBA00023136"/>
    </source>
</evidence>
<dbReference type="Pfam" id="PF13609">
    <property type="entry name" value="Porin_4"/>
    <property type="match status" value="1"/>
</dbReference>
<dbReference type="EMBL" id="FNZM01000007">
    <property type="protein sequence ID" value="SEJ69065.1"/>
    <property type="molecule type" value="Genomic_DNA"/>
</dbReference>